<accession>A0A6F9XJ84</accession>
<comment type="caution">
    <text evidence="1">The sequence shown here is derived from an EMBL/GenBank/DDBJ whole genome shotgun (WGS) entry which is preliminary data.</text>
</comment>
<protein>
    <submittedName>
        <fullName evidence="1">Uncharacterized protein</fullName>
    </submittedName>
</protein>
<reference evidence="1" key="1">
    <citation type="submission" date="2019-10" db="EMBL/GenBank/DDBJ databases">
        <title>Lactobacillus agilis SY212 Whole Genome Sequencing Project.</title>
        <authorList>
            <person name="Suzuki S."/>
            <person name="Endo A."/>
            <person name="Maeno S."/>
            <person name="Shiwa Y."/>
            <person name="Matsutani M."/>
            <person name="Kajikawa A."/>
        </authorList>
    </citation>
    <scope>NUCLEOTIDE SEQUENCE</scope>
    <source>
        <strain evidence="1">SY212</strain>
    </source>
</reference>
<gene>
    <name evidence="1" type="ORF">SY212_03360</name>
</gene>
<dbReference type="RefSeq" id="WP_172584159.1">
    <property type="nucleotide sequence ID" value="NZ_BLAM01000054.1"/>
</dbReference>
<evidence type="ECO:0000313" key="1">
    <source>
        <dbReference type="EMBL" id="GET05306.1"/>
    </source>
</evidence>
<dbReference type="AlphaFoldDB" id="A0A6F9XJ84"/>
<proteinExistence type="predicted"/>
<name>A0A6F9XJ84_9LACO</name>
<sequence length="78" mass="9181">MKDKKTTLTWSNMANNLMTDKLNKWRNLDWDKLTDYEKQVVKGAYMRIEKAFESSEPSVEMVFDAYARRTGKVGNINE</sequence>
<dbReference type="EMBL" id="BLAM01000054">
    <property type="protein sequence ID" value="GET05306.1"/>
    <property type="molecule type" value="Genomic_DNA"/>
</dbReference>
<organism evidence="1">
    <name type="scientific">Ligilactobacillus agilis</name>
    <dbReference type="NCBI Taxonomy" id="1601"/>
    <lineage>
        <taxon>Bacteria</taxon>
        <taxon>Bacillati</taxon>
        <taxon>Bacillota</taxon>
        <taxon>Bacilli</taxon>
        <taxon>Lactobacillales</taxon>
        <taxon>Lactobacillaceae</taxon>
        <taxon>Ligilactobacillus</taxon>
    </lineage>
</organism>
<dbReference type="Proteomes" id="UP000494265">
    <property type="component" value="Unassembled WGS sequence"/>
</dbReference>